<evidence type="ECO:0000259" key="8">
    <source>
        <dbReference type="Pfam" id="PF14322"/>
    </source>
</evidence>
<dbReference type="EMBL" id="JAENRR010000083">
    <property type="protein sequence ID" value="MBK3519664.1"/>
    <property type="molecule type" value="Genomic_DNA"/>
</dbReference>
<evidence type="ECO:0000256" key="3">
    <source>
        <dbReference type="ARBA" id="ARBA00022729"/>
    </source>
</evidence>
<comment type="subcellular location">
    <subcellularLocation>
        <location evidence="1">Cell outer membrane</location>
    </subcellularLocation>
</comment>
<evidence type="ECO:0000256" key="2">
    <source>
        <dbReference type="ARBA" id="ARBA00006275"/>
    </source>
</evidence>
<dbReference type="RefSeq" id="WP_200466883.1">
    <property type="nucleotide sequence ID" value="NZ_JAENRR010000083.1"/>
</dbReference>
<evidence type="ECO:0000256" key="5">
    <source>
        <dbReference type="ARBA" id="ARBA00023237"/>
    </source>
</evidence>
<feature type="domain" description="RagB/SusD" evidence="7">
    <location>
        <begin position="292"/>
        <end position="566"/>
    </location>
</feature>
<dbReference type="Proteomes" id="UP000605676">
    <property type="component" value="Unassembled WGS sequence"/>
</dbReference>
<dbReference type="PROSITE" id="PS51257">
    <property type="entry name" value="PROKAR_LIPOPROTEIN"/>
    <property type="match status" value="1"/>
</dbReference>
<dbReference type="Pfam" id="PF14322">
    <property type="entry name" value="SusD-like_3"/>
    <property type="match status" value="1"/>
</dbReference>
<gene>
    <name evidence="9" type="ORF">JIV24_20150</name>
</gene>
<sequence>MNKIYLILIAVLFLSVSCNDDILDLKPLDKYSEKDVWSDVVMAEAFIYDVYANTVPRYAWSNHYEQLSDNYVVLPWAGTNNIKANNYDRNYDAGWNRYGAIRMCNLAIEKISESDFSKNKKDQLLGEAKFLRALVYFEQVQKFGGVMLVDKVYSADEEDFQLPRATEKQCYDFILNDLSDASTLLPEAAQRGRASKGAAYAMSMRVALRAAAYLNDDSYCNTVIAEGDKLFALGKYSLVDDYSNLFNQYSTAVNNSESILILDKSEDNTRIVNTPMISLVPNVNEHSKILDSNNGTKEPRHPLSNGNMEAWPNLSPTQDLVDDYLVEDVDGVAKKWNETDYFTNGLNVYEKMYINRDARFYASLGHDSTIYCGNLIFTRELGNIAQSNTKNGHGTPTGYITRKGVYEDLRIFYSDNTSYCYQILRLGEAYLNYAEAALVLGDEATAREYMSKTFKSHGKFVSDITASGTDLWDAYKRERRVEMFSEGSDRFWSLLRWGKFENKEVVSELNQVLHGIEISEDGQSYSIIETKDNGGQDPAFVNRRYYYPIPHGERQANPNLEQNPGW</sequence>
<evidence type="ECO:0000313" key="10">
    <source>
        <dbReference type="Proteomes" id="UP000605676"/>
    </source>
</evidence>
<feature type="chain" id="PRO_5046935927" evidence="6">
    <location>
        <begin position="21"/>
        <end position="566"/>
    </location>
</feature>
<protein>
    <submittedName>
        <fullName evidence="9">RagB/SusD family nutrient uptake outer membrane protein</fullName>
    </submittedName>
</protein>
<keyword evidence="5" id="KW-0998">Cell outer membrane</keyword>
<dbReference type="InterPro" id="IPR012944">
    <property type="entry name" value="SusD_RagB_dom"/>
</dbReference>
<reference evidence="9 10" key="1">
    <citation type="submission" date="2021-01" db="EMBL/GenBank/DDBJ databases">
        <title>Carboxyliciviraga sp.nov., isolated from coastal sediments.</title>
        <authorList>
            <person name="Lu D."/>
            <person name="Zhang T."/>
        </authorList>
    </citation>
    <scope>NUCLEOTIDE SEQUENCE [LARGE SCALE GENOMIC DNA]</scope>
    <source>
        <strain evidence="9 10">N1Y132</strain>
    </source>
</reference>
<keyword evidence="10" id="KW-1185">Reference proteome</keyword>
<dbReference type="Gene3D" id="1.25.40.390">
    <property type="match status" value="1"/>
</dbReference>
<name>A0ABS1HR65_9BACT</name>
<feature type="domain" description="SusD-like N-terminal" evidence="8">
    <location>
        <begin position="44"/>
        <end position="208"/>
    </location>
</feature>
<accession>A0ABS1HR65</accession>
<comment type="similarity">
    <text evidence="2">Belongs to the SusD family.</text>
</comment>
<organism evidence="9 10">
    <name type="scientific">Carboxylicivirga marina</name>
    <dbReference type="NCBI Taxonomy" id="2800988"/>
    <lineage>
        <taxon>Bacteria</taxon>
        <taxon>Pseudomonadati</taxon>
        <taxon>Bacteroidota</taxon>
        <taxon>Bacteroidia</taxon>
        <taxon>Marinilabiliales</taxon>
        <taxon>Marinilabiliaceae</taxon>
        <taxon>Carboxylicivirga</taxon>
    </lineage>
</organism>
<comment type="caution">
    <text evidence="9">The sequence shown here is derived from an EMBL/GenBank/DDBJ whole genome shotgun (WGS) entry which is preliminary data.</text>
</comment>
<keyword evidence="3 6" id="KW-0732">Signal</keyword>
<evidence type="ECO:0000256" key="4">
    <source>
        <dbReference type="ARBA" id="ARBA00023136"/>
    </source>
</evidence>
<keyword evidence="4" id="KW-0472">Membrane</keyword>
<evidence type="ECO:0000259" key="7">
    <source>
        <dbReference type="Pfam" id="PF07980"/>
    </source>
</evidence>
<evidence type="ECO:0000256" key="6">
    <source>
        <dbReference type="SAM" id="SignalP"/>
    </source>
</evidence>
<proteinExistence type="inferred from homology"/>
<dbReference type="InterPro" id="IPR011990">
    <property type="entry name" value="TPR-like_helical_dom_sf"/>
</dbReference>
<dbReference type="Pfam" id="PF07980">
    <property type="entry name" value="SusD_RagB"/>
    <property type="match status" value="1"/>
</dbReference>
<dbReference type="InterPro" id="IPR033985">
    <property type="entry name" value="SusD-like_N"/>
</dbReference>
<evidence type="ECO:0000313" key="9">
    <source>
        <dbReference type="EMBL" id="MBK3519664.1"/>
    </source>
</evidence>
<dbReference type="SUPFAM" id="SSF48452">
    <property type="entry name" value="TPR-like"/>
    <property type="match status" value="1"/>
</dbReference>
<feature type="signal peptide" evidence="6">
    <location>
        <begin position="1"/>
        <end position="20"/>
    </location>
</feature>
<evidence type="ECO:0000256" key="1">
    <source>
        <dbReference type="ARBA" id="ARBA00004442"/>
    </source>
</evidence>